<evidence type="ECO:0000313" key="2">
    <source>
        <dbReference type="Proteomes" id="UP001322277"/>
    </source>
</evidence>
<dbReference type="KEGG" id="cdet:87945132"/>
<dbReference type="Proteomes" id="UP001322277">
    <property type="component" value="Chromosome 5"/>
</dbReference>
<organism evidence="1 2">
    <name type="scientific">Colletotrichum destructivum</name>
    <dbReference type="NCBI Taxonomy" id="34406"/>
    <lineage>
        <taxon>Eukaryota</taxon>
        <taxon>Fungi</taxon>
        <taxon>Dikarya</taxon>
        <taxon>Ascomycota</taxon>
        <taxon>Pezizomycotina</taxon>
        <taxon>Sordariomycetes</taxon>
        <taxon>Hypocreomycetidae</taxon>
        <taxon>Glomerellales</taxon>
        <taxon>Glomerellaceae</taxon>
        <taxon>Colletotrichum</taxon>
        <taxon>Colletotrichum destructivum species complex</taxon>
    </lineage>
</organism>
<name>A0AAX4IJR6_9PEZI</name>
<sequence>MVARDFDVDVQEREEGYFKRYQRLSRRTVCFRFHNGSHFCNLIHFIKMMMLFFFSRLGGCIIGHRNLYTVHISRR</sequence>
<accession>A0AAX4IJR6</accession>
<proteinExistence type="predicted"/>
<reference evidence="2" key="1">
    <citation type="journal article" date="2023" name="bioRxiv">
        <title>Complete genome of the Medicago anthracnose fungus, Colletotrichum destructivum, reveals a mini-chromosome-like region within a core chromosome.</title>
        <authorList>
            <person name="Lapalu N."/>
            <person name="Simon A."/>
            <person name="Lu A."/>
            <person name="Plaumann P.-L."/>
            <person name="Amselem J."/>
            <person name="Pigne S."/>
            <person name="Auger A."/>
            <person name="Koch C."/>
            <person name="Dallery J.-F."/>
            <person name="O'Connell R.J."/>
        </authorList>
    </citation>
    <scope>NUCLEOTIDE SEQUENCE [LARGE SCALE GENOMIC DNA]</scope>
    <source>
        <strain evidence="2">CBS 520.97</strain>
    </source>
</reference>
<dbReference type="AlphaFoldDB" id="A0AAX4IJR6"/>
<protein>
    <submittedName>
        <fullName evidence="1">Uncharacterized protein</fullName>
    </submittedName>
</protein>
<dbReference type="RefSeq" id="XP_062780839.1">
    <property type="nucleotide sequence ID" value="XM_062924788.1"/>
</dbReference>
<evidence type="ECO:0000313" key="1">
    <source>
        <dbReference type="EMBL" id="WQF83615.1"/>
    </source>
</evidence>
<keyword evidence="2" id="KW-1185">Reference proteome</keyword>
<gene>
    <name evidence="1" type="ORF">CDEST_08629</name>
</gene>
<dbReference type="EMBL" id="CP137309">
    <property type="protein sequence ID" value="WQF83615.1"/>
    <property type="molecule type" value="Genomic_DNA"/>
</dbReference>
<dbReference type="GeneID" id="87945132"/>